<dbReference type="InterPro" id="IPR023804">
    <property type="entry name" value="DUF3792_TM"/>
</dbReference>
<sequence>MRQSPLFSGLLYAVIFMLLGTVMTSMLMMATNLEENALHSYTLSVHGVAMFVGGMISGKRAGSKGWYHGGLLGVVYSMIVWMVGFLSYDTGFSSDTVFLVGLSFVAGALGGMIGVNLKK</sequence>
<reference evidence="2" key="1">
    <citation type="submission" date="2018-06" db="EMBL/GenBank/DDBJ databases">
        <title>Paenibacillus xerothermodurans sp. nov. an extremely dry heat resistant spore forming bacterium isolated from the soil of Cape Canaveral, Florida.</title>
        <authorList>
            <person name="Seuylemezian A."/>
            <person name="Kaur N."/>
            <person name="Patil P."/>
            <person name="Patil P."/>
            <person name="Mayilraj S."/>
            <person name="Vaishampayan P."/>
        </authorList>
    </citation>
    <scope>NUCLEOTIDE SEQUENCE [LARGE SCALE GENOMIC DNA]</scope>
    <source>
        <strain evidence="2">ATCC 27380</strain>
    </source>
</reference>
<dbReference type="AlphaFoldDB" id="A0A2W1N8F0"/>
<protein>
    <submittedName>
        <fullName evidence="2">TIGR04086 family membrane protein</fullName>
    </submittedName>
</protein>
<feature type="transmembrane region" description="Helical" evidence="1">
    <location>
        <begin position="7"/>
        <end position="29"/>
    </location>
</feature>
<feature type="transmembrane region" description="Helical" evidence="1">
    <location>
        <begin position="41"/>
        <end position="58"/>
    </location>
</feature>
<accession>A0A2W1N8F0</accession>
<keyword evidence="3" id="KW-1185">Reference proteome</keyword>
<dbReference type="RefSeq" id="WP_089201375.1">
    <property type="nucleotide sequence ID" value="NZ_NHRJ02000016.1"/>
</dbReference>
<dbReference type="Proteomes" id="UP000214746">
    <property type="component" value="Unassembled WGS sequence"/>
</dbReference>
<name>A0A2W1N8F0_PAEXE</name>
<keyword evidence="1" id="KW-0472">Membrane</keyword>
<organism evidence="2 3">
    <name type="scientific">Paenibacillus xerothermodurans</name>
    <dbReference type="NCBI Taxonomy" id="1977292"/>
    <lineage>
        <taxon>Bacteria</taxon>
        <taxon>Bacillati</taxon>
        <taxon>Bacillota</taxon>
        <taxon>Bacilli</taxon>
        <taxon>Bacillales</taxon>
        <taxon>Paenibacillaceae</taxon>
        <taxon>Paenibacillus</taxon>
    </lineage>
</organism>
<keyword evidence="1" id="KW-0812">Transmembrane</keyword>
<feature type="transmembrane region" description="Helical" evidence="1">
    <location>
        <begin position="97"/>
        <end position="117"/>
    </location>
</feature>
<evidence type="ECO:0000313" key="3">
    <source>
        <dbReference type="Proteomes" id="UP000214746"/>
    </source>
</evidence>
<evidence type="ECO:0000313" key="2">
    <source>
        <dbReference type="EMBL" id="PZE19451.1"/>
    </source>
</evidence>
<keyword evidence="1" id="KW-1133">Transmembrane helix</keyword>
<dbReference type="Pfam" id="PF12670">
    <property type="entry name" value="DUF3792"/>
    <property type="match status" value="1"/>
</dbReference>
<feature type="transmembrane region" description="Helical" evidence="1">
    <location>
        <begin position="65"/>
        <end position="85"/>
    </location>
</feature>
<dbReference type="OrthoDB" id="2381657at2"/>
<proteinExistence type="predicted"/>
<dbReference type="EMBL" id="NHRJ02000016">
    <property type="protein sequence ID" value="PZE19451.1"/>
    <property type="molecule type" value="Genomic_DNA"/>
</dbReference>
<comment type="caution">
    <text evidence="2">The sequence shown here is derived from an EMBL/GenBank/DDBJ whole genome shotgun (WGS) entry which is preliminary data.</text>
</comment>
<gene>
    <name evidence="2" type="ORF">CBW46_018095</name>
</gene>
<dbReference type="NCBIfam" id="TIGR04086">
    <property type="entry name" value="TIGR04086_membr"/>
    <property type="match status" value="1"/>
</dbReference>
<evidence type="ECO:0000256" key="1">
    <source>
        <dbReference type="SAM" id="Phobius"/>
    </source>
</evidence>